<dbReference type="Gene3D" id="3.40.50.10140">
    <property type="entry name" value="Toll/interleukin-1 receptor homology (TIR) domain"/>
    <property type="match status" value="1"/>
</dbReference>
<evidence type="ECO:0000313" key="3">
    <source>
        <dbReference type="EMBL" id="THU73649.1"/>
    </source>
</evidence>
<organism evidence="3 4">
    <name type="scientific">Musa balbisiana</name>
    <name type="common">Banana</name>
    <dbReference type="NCBI Taxonomy" id="52838"/>
    <lineage>
        <taxon>Eukaryota</taxon>
        <taxon>Viridiplantae</taxon>
        <taxon>Streptophyta</taxon>
        <taxon>Embryophyta</taxon>
        <taxon>Tracheophyta</taxon>
        <taxon>Spermatophyta</taxon>
        <taxon>Magnoliopsida</taxon>
        <taxon>Liliopsida</taxon>
        <taxon>Zingiberales</taxon>
        <taxon>Musaceae</taxon>
        <taxon>Musa</taxon>
    </lineage>
</organism>
<protein>
    <recommendedName>
        <fullName evidence="2">TIR domain-containing protein</fullName>
    </recommendedName>
</protein>
<evidence type="ECO:0000259" key="2">
    <source>
        <dbReference type="PROSITE" id="PS50104"/>
    </source>
</evidence>
<evidence type="ECO:0000256" key="1">
    <source>
        <dbReference type="SAM" id="MobiDB-lite"/>
    </source>
</evidence>
<dbReference type="GO" id="GO:0000725">
    <property type="term" value="P:recombinational repair"/>
    <property type="evidence" value="ECO:0007669"/>
    <property type="project" value="TreeGrafter"/>
</dbReference>
<feature type="domain" description="TIR" evidence="2">
    <location>
        <begin position="51"/>
        <end position="188"/>
    </location>
</feature>
<dbReference type="SMART" id="SM00382">
    <property type="entry name" value="AAA"/>
    <property type="match status" value="1"/>
</dbReference>
<name>A0A4S8KEM0_MUSBA</name>
<accession>A0A4S8KEM0</accession>
<sequence>MASSCPSSAFDSATHSSPSPPKPAVAIAIASDSTSSNRSPLNSYSPFPRVKSCDVYLGFCGRRPPLLRFVKWLRAELEMQGLRCFAVDRRRCRDAHAHSVAKVAMDAAAVGVVLVTRKSFSNPYGVEEMRWFLERKNLVPVFFGLSQGDCTARDVIERKGELWERFGGRLWNAYGGIEEDWKQVVDGVSRSAVVLEVNPGNFRDRIFDAVLLLGTQLGRRSMVEKVQRWREMAVEELPFPRNINFVGRKSELAKLEMMLFGDFEGNPEEYIEIKTRDSHRRDTLMARNSTSSSGTQKGRIAKKNVEIKAKGKEPVVWKESEEEIEMQGTWSSELPVRHRRTRNAMSMSYRRGVACICGDSGIGKTELLLEFAYKFSQSYKRVLWVGGESRYLHQNYLKLLPLLGVDVAIGTEMFSQRNGPRSFKELEADATGKVRRELMRDIPFLLVIDNLESEKDWWDGSSIMELLPRFGGETHIIISSRLPRVLNIMPLRLSYLSAAEAMILMKGRVTELPTEDTNALRIIEEKLGRLPLGLALVRSILSELPIGPLKLLDMINQVPYRELKFSRKEDLVMKQNPALVQLLDVCFSILDNAQKPSKLATKMVGVSNWFAPSAIPVSMLAIAASTSSAKHCRTRFFKRCYHFLSCTARELNVSISEAEASSTLVRFSVARESTRMGHISFHSIIKIYARERDDNNSAISIIKAIEKEGNLQEHADHIWSACFLLFKFGIDPGVINLPERDLLSFIRRFALPLASLTFTNFSLCNAALELLRVSTEALEALEDSFLSKATSAHSKTKCPKNPRSRSSIESDPLIYLDLASLRAILLETRAKFMLQGGQYDIGEQLCRTAVSIKEVIYGCEHPQTQATRETMERLGLQELFQVSILNFEGGNSVSTVVLQGSTDGILDDLKRAVDDGVNTYKINIG</sequence>
<dbReference type="PANTHER" id="PTHR32472">
    <property type="entry name" value="DNA REPAIR PROTEIN RADA"/>
    <property type="match status" value="1"/>
</dbReference>
<dbReference type="InterPro" id="IPR027410">
    <property type="entry name" value="TCP-1-like_intermed_sf"/>
</dbReference>
<keyword evidence="4" id="KW-1185">Reference proteome</keyword>
<dbReference type="GO" id="GO:0007165">
    <property type="term" value="P:signal transduction"/>
    <property type="evidence" value="ECO:0007669"/>
    <property type="project" value="InterPro"/>
</dbReference>
<dbReference type="SUPFAM" id="SSF52200">
    <property type="entry name" value="Toll/Interleukin receptor TIR domain"/>
    <property type="match status" value="1"/>
</dbReference>
<feature type="region of interest" description="Disordered" evidence="1">
    <location>
        <begin position="1"/>
        <end position="25"/>
    </location>
</feature>
<evidence type="ECO:0000313" key="4">
    <source>
        <dbReference type="Proteomes" id="UP000317650"/>
    </source>
</evidence>
<dbReference type="InterPro" id="IPR027417">
    <property type="entry name" value="P-loop_NTPase"/>
</dbReference>
<dbReference type="AlphaFoldDB" id="A0A4S8KEM0"/>
<dbReference type="InterPro" id="IPR000157">
    <property type="entry name" value="TIR_dom"/>
</dbReference>
<feature type="compositionally biased region" description="Polar residues" evidence="1">
    <location>
        <begin position="1"/>
        <end position="17"/>
    </location>
</feature>
<dbReference type="Pfam" id="PF25895">
    <property type="entry name" value="WHD_plant_disease"/>
    <property type="match status" value="1"/>
</dbReference>
<dbReference type="SUPFAM" id="SSF52540">
    <property type="entry name" value="P-loop containing nucleoside triphosphate hydrolases"/>
    <property type="match status" value="1"/>
</dbReference>
<dbReference type="PANTHER" id="PTHR32472:SF18">
    <property type="entry name" value="OS11G0576100 PROTEIN"/>
    <property type="match status" value="1"/>
</dbReference>
<proteinExistence type="predicted"/>
<dbReference type="InterPro" id="IPR003593">
    <property type="entry name" value="AAA+_ATPase"/>
</dbReference>
<reference evidence="3 4" key="1">
    <citation type="journal article" date="2019" name="Nat. Plants">
        <title>Genome sequencing of Musa balbisiana reveals subgenome evolution and function divergence in polyploid bananas.</title>
        <authorList>
            <person name="Yao X."/>
        </authorList>
    </citation>
    <scope>NUCLEOTIDE SEQUENCE [LARGE SCALE GENOMIC DNA]</scope>
    <source>
        <strain evidence="4">cv. DH-PKW</strain>
        <tissue evidence="3">Leaves</tissue>
    </source>
</reference>
<dbReference type="SUPFAM" id="SSF54849">
    <property type="entry name" value="GroEL-intermediate domain like"/>
    <property type="match status" value="1"/>
</dbReference>
<dbReference type="PROSITE" id="PS50104">
    <property type="entry name" value="TIR"/>
    <property type="match status" value="1"/>
</dbReference>
<dbReference type="Proteomes" id="UP000317650">
    <property type="component" value="Chromosome 4"/>
</dbReference>
<comment type="caution">
    <text evidence="3">The sequence shown here is derived from an EMBL/GenBank/DDBJ whole genome shotgun (WGS) entry which is preliminary data.</text>
</comment>
<dbReference type="EMBL" id="PYDT01000001">
    <property type="protein sequence ID" value="THU73649.1"/>
    <property type="molecule type" value="Genomic_DNA"/>
</dbReference>
<dbReference type="InterPro" id="IPR035897">
    <property type="entry name" value="Toll_tir_struct_dom_sf"/>
</dbReference>
<gene>
    <name evidence="3" type="ORF">C4D60_Mb04t25080</name>
</gene>
<dbReference type="STRING" id="52838.A0A4S8KEM0"/>
<dbReference type="InterPro" id="IPR058874">
    <property type="entry name" value="WHD_plant"/>
</dbReference>
<dbReference type="Gene3D" id="3.40.50.300">
    <property type="entry name" value="P-loop containing nucleotide triphosphate hydrolases"/>
    <property type="match status" value="1"/>
</dbReference>